<reference evidence="2 3" key="1">
    <citation type="submission" date="2017-10" db="EMBL/GenBank/DDBJ databases">
        <title>Draft genome of Longimonas halophila.</title>
        <authorList>
            <person name="Goh K.M."/>
            <person name="Shamsir M.S."/>
            <person name="Lim S.W."/>
        </authorList>
    </citation>
    <scope>NUCLEOTIDE SEQUENCE [LARGE SCALE GENOMIC DNA]</scope>
    <source>
        <strain evidence="2 3">KCTC 42399</strain>
    </source>
</reference>
<keyword evidence="3" id="KW-1185">Reference proteome</keyword>
<accession>A0A2H3NR79</accession>
<comment type="caution">
    <text evidence="2">The sequence shown here is derived from an EMBL/GenBank/DDBJ whole genome shotgun (WGS) entry which is preliminary data.</text>
</comment>
<dbReference type="RefSeq" id="WP_098062877.1">
    <property type="nucleotide sequence ID" value="NZ_PDEP01000011.1"/>
</dbReference>
<organism evidence="2 3">
    <name type="scientific">Longimonas halophila</name>
    <dbReference type="NCBI Taxonomy" id="1469170"/>
    <lineage>
        <taxon>Bacteria</taxon>
        <taxon>Pseudomonadati</taxon>
        <taxon>Rhodothermota</taxon>
        <taxon>Rhodothermia</taxon>
        <taxon>Rhodothermales</taxon>
        <taxon>Salisaetaceae</taxon>
        <taxon>Longimonas</taxon>
    </lineage>
</organism>
<dbReference type="OrthoDB" id="1466765at2"/>
<dbReference type="Pfam" id="PF18962">
    <property type="entry name" value="Por_Secre_tail"/>
    <property type="match status" value="1"/>
</dbReference>
<protein>
    <recommendedName>
        <fullName evidence="1">Secretion system C-terminal sorting domain-containing protein</fullName>
    </recommendedName>
</protein>
<evidence type="ECO:0000313" key="3">
    <source>
        <dbReference type="Proteomes" id="UP000221024"/>
    </source>
</evidence>
<gene>
    <name evidence="2" type="ORF">CRI93_11990</name>
</gene>
<dbReference type="InterPro" id="IPR012334">
    <property type="entry name" value="Pectin_lyas_fold"/>
</dbReference>
<dbReference type="NCBIfam" id="TIGR04183">
    <property type="entry name" value="Por_Secre_tail"/>
    <property type="match status" value="1"/>
</dbReference>
<dbReference type="InterPro" id="IPR006626">
    <property type="entry name" value="PbH1"/>
</dbReference>
<dbReference type="EMBL" id="PDEP01000011">
    <property type="protein sequence ID" value="PEN05814.1"/>
    <property type="molecule type" value="Genomic_DNA"/>
</dbReference>
<dbReference type="Gene3D" id="2.160.20.10">
    <property type="entry name" value="Single-stranded right-handed beta-helix, Pectin lyase-like"/>
    <property type="match status" value="1"/>
</dbReference>
<evidence type="ECO:0000259" key="1">
    <source>
        <dbReference type="Pfam" id="PF18962"/>
    </source>
</evidence>
<sequence>MRIRYTFARTTPDYLQYALTLGALFLIVGWGLPAQAQDLVVNDGTLDASPAACTTAPDDLSIQAAVDNASSGQTIFVCPGTYAENVVVNKSLTIQGNNAGTPGSGTRNAETIVVPEVDNGDAPVIAIQASGVTLDGFLINGDNAGLTGSYNAGQGINIDASTAAYDNITVTNSIIENIPIASDSGPPLLSGGILARASAGNPSTGNAFTNNLFRNFESFSDQVGSSLSFGIGIDEDFYASISDNEMDTVPVGIGVQSFEDGGNIDIQTNDITAEIIGIGFDGGLGIPGNGVSVSVIENNITLTQKEFDQDNDGTAGGTVGEQTIGIALASVTANQVELSDNTVNDAFYGIVFDGVNPSSGNPATITNPSIAGVLQGIAILDGQEPSTVSNFSISDFTIDDFQGSANIRDVNFHAGIFVFTGGSPGSSLTTTGTIENVTVRNTGAPDGGVNGGQSSAGLYFGGFSAEFGNGNMSQSVTVTNATIENNDNRGIFARGDNTTVSVTESAVFDNGNNPKGSNPGIGVFARQGANLTITESDIRAGSSANSALQADNFESDFGNNPGPVTLTAAANRVEGNSTADLISAGQNGTAGDIVVDASGSAFLDSGTLLTDATDVSDNINVGTITSSIDIDYSPFLNSSTDTDTGTPGFQGDFSALNLDSGSPDVQSTGTKLEEALVLGGSTEIILQSTGGTYDASAPVETSAQITVADDLSFTGSGPITIVNNELAVDAGVASITGSPDFNVQNRFTGTDGAGNDAGWRILSAPRAGMDSDEIGQTLPQASSGSILYTWDGAAQNFVSQDLTSTNNLPAGEGFFLYLFDIAGRDQIDANPGSTCGAGSACIQTEGPLSFADPVSDAFGTASVDVAIADEDNPTATEAGYVLGNPFAQSFDPGNLILQSSGSPLGAAGEFVASVQAWNPQNEQYEVINTNPSSRNLAPWQGFWVLRAEGNSPLSPETLTFESSGRTTGAPFIPARSMTRTPQTGQVLLTMHVEDEQGTTLAQSQASLYAHEDATSELDVYDAPRITPPNASYAQVSFVQSSDQRRQAQHSVPYDLDEHVEIPLHAEGVGLSGTATISTEDWTNIPSDWALTLEDTETGAQVPLVPGETYTFDLSDSGSGSGGLSGGVQGDAVDNPRFIVRAGPEAPLPVELTTFEGQSDGQAAVLSWTTASETNNAGFRIQQQMESGSYETIEFVEGAGTTDRETSYQIRLDDLSYGSHTFRLQQVDTDGAVTPSEPLSLDIQMQTPLEISKVAPTPLSGRGQLEVAVRETQDVTVAIYDALGRQVRTLHNGPLQGDQSHVMQIDADGLASGMYFVRMQSADGSATQRFAVVR</sequence>
<dbReference type="SUPFAM" id="SSF51126">
    <property type="entry name" value="Pectin lyase-like"/>
    <property type="match status" value="1"/>
</dbReference>
<dbReference type="InterPro" id="IPR011050">
    <property type="entry name" value="Pectin_lyase_fold/virulence"/>
</dbReference>
<feature type="domain" description="Secretion system C-terminal sorting" evidence="1">
    <location>
        <begin position="1255"/>
        <end position="1330"/>
    </location>
</feature>
<dbReference type="Proteomes" id="UP000221024">
    <property type="component" value="Unassembled WGS sequence"/>
</dbReference>
<dbReference type="InterPro" id="IPR026444">
    <property type="entry name" value="Secre_tail"/>
</dbReference>
<evidence type="ECO:0000313" key="2">
    <source>
        <dbReference type="EMBL" id="PEN05814.1"/>
    </source>
</evidence>
<dbReference type="SMART" id="SM00710">
    <property type="entry name" value="PbH1"/>
    <property type="match status" value="9"/>
</dbReference>
<proteinExistence type="predicted"/>
<name>A0A2H3NR79_9BACT</name>